<keyword evidence="5" id="KW-0812">Transmembrane</keyword>
<dbReference type="GeneID" id="10544982"/>
<accession>E3KFZ7</accession>
<dbReference type="eggNOG" id="ENOG502SAAK">
    <property type="taxonomic scope" value="Eukaryota"/>
</dbReference>
<comment type="similarity">
    <text evidence="3">Belongs to the wax synthase family.</text>
</comment>
<proteinExistence type="inferred from homology"/>
<sequence length="496" mass="55423">MHFFEYLTHPKLLGHAGLMIPLTIQAALLHPYYQQNVTSSVVRRSLIPIAVIMAFVTAPMRKWLPLEDSMMVNFCFVSLVTFHATCLAFEYGLHEGPVLGPKCELEEVELSGEENHTSISPEDLIKSQSIGTTEARKRTNNHASTDGETKSTTMTGDSSESNVKNSPTKKKEQLVKPSTGELVRFVLWLLFSPRGLECQWAPHPSIVTFRKPISTSTFILRETLGRVFVLHAYGTVCWALATCAFHHPQGFYGIIKDVTGLSESSVIKFFAGYGTSFCIGACMWTGLEIAAAGMNLFEFLLYSIGRRFLPVSWAPEKPFNPRRYPPLFSKPWESKSMSEFWGRGWHALFRRDLTFCGALPAFKLAAMLGFGKQVQKLSGLMGAMFLSGLMHEYAIASISWEKTGPQIIFFFMECAIVMAVENLIEKHTKIRFKGIWGTIWTFGFLMYFGKPGLDLCGAGVKFFSLLDLHTLVGDAFGGTSEALQYQAGPVEGQYQR</sequence>
<evidence type="ECO:0000256" key="4">
    <source>
        <dbReference type="ARBA" id="ARBA00022679"/>
    </source>
</evidence>
<evidence type="ECO:0000313" key="11">
    <source>
        <dbReference type="Proteomes" id="UP000008783"/>
    </source>
</evidence>
<evidence type="ECO:0000256" key="1">
    <source>
        <dbReference type="ARBA" id="ARBA00004141"/>
    </source>
</evidence>
<dbReference type="InParanoid" id="E3KFZ7"/>
<keyword evidence="11" id="KW-1185">Reference proteome</keyword>
<reference key="1">
    <citation type="submission" date="2007-01" db="EMBL/GenBank/DDBJ databases">
        <title>The Genome Sequence of Puccinia graminis f. sp. tritici Strain CRL 75-36-700-3.</title>
        <authorList>
            <consortium name="The Broad Institute Genome Sequencing Platform"/>
            <person name="Birren B."/>
            <person name="Lander E."/>
            <person name="Galagan J."/>
            <person name="Nusbaum C."/>
            <person name="Devon K."/>
            <person name="Cuomo C."/>
            <person name="Jaffe D."/>
            <person name="Butler J."/>
            <person name="Alvarez P."/>
            <person name="Gnerre S."/>
            <person name="Grabherr M."/>
            <person name="Mauceli E."/>
            <person name="Brockman W."/>
            <person name="Young S."/>
            <person name="LaButti K."/>
            <person name="Sykes S."/>
            <person name="DeCaprio D."/>
            <person name="Crawford M."/>
            <person name="Koehrsen M."/>
            <person name="Engels R."/>
            <person name="Montgomery P."/>
            <person name="Pearson M."/>
            <person name="Howarth C."/>
            <person name="Larson L."/>
            <person name="White J."/>
            <person name="Zeng Q."/>
            <person name="Kodira C."/>
            <person name="Yandava C."/>
            <person name="Alvarado L."/>
            <person name="O'Leary S."/>
            <person name="Szabo L."/>
            <person name="Dean R."/>
            <person name="Schein J."/>
        </authorList>
    </citation>
    <scope>NUCLEOTIDE SEQUENCE</scope>
    <source>
        <strain>CRL 75-36-700-3</strain>
    </source>
</reference>
<protein>
    <recommendedName>
        <fullName evidence="9">Wax synthase domain-containing protein</fullName>
    </recommendedName>
</protein>
<dbReference type="VEuPathDB" id="FungiDB:PGTG_09221"/>
<comment type="subcellular location">
    <subcellularLocation>
        <location evidence="1">Membrane</location>
        <topology evidence="1">Multi-pass membrane protein</topology>
    </subcellularLocation>
</comment>
<dbReference type="HOGENOM" id="CLU_633232_0_0_1"/>
<keyword evidence="6" id="KW-1133">Transmembrane helix</keyword>
<evidence type="ECO:0000256" key="2">
    <source>
        <dbReference type="ARBA" id="ARBA00005179"/>
    </source>
</evidence>
<dbReference type="PANTHER" id="PTHR31595">
    <property type="entry name" value="LONG-CHAIN-ALCOHOL O-FATTY-ACYLTRANSFERASE 3-RELATED"/>
    <property type="match status" value="1"/>
</dbReference>
<evidence type="ECO:0000256" key="6">
    <source>
        <dbReference type="ARBA" id="ARBA00022989"/>
    </source>
</evidence>
<evidence type="ECO:0000256" key="3">
    <source>
        <dbReference type="ARBA" id="ARBA00007282"/>
    </source>
</evidence>
<dbReference type="EMBL" id="DS178285">
    <property type="protein sequence ID" value="EFP83268.2"/>
    <property type="molecule type" value="Genomic_DNA"/>
</dbReference>
<dbReference type="RefSeq" id="XP_003327687.2">
    <property type="nucleotide sequence ID" value="XM_003327639.2"/>
</dbReference>
<evidence type="ECO:0000256" key="8">
    <source>
        <dbReference type="SAM" id="MobiDB-lite"/>
    </source>
</evidence>
<dbReference type="KEGG" id="pgr:PGTG_09221"/>
<dbReference type="Pfam" id="PF13813">
    <property type="entry name" value="MBOAT_2"/>
    <property type="match status" value="1"/>
</dbReference>
<evidence type="ECO:0000259" key="9">
    <source>
        <dbReference type="Pfam" id="PF13813"/>
    </source>
</evidence>
<reference evidence="11" key="2">
    <citation type="journal article" date="2011" name="Proc. Natl. Acad. Sci. U.S.A.">
        <title>Obligate biotrophy features unraveled by the genomic analysis of rust fungi.</title>
        <authorList>
            <person name="Duplessis S."/>
            <person name="Cuomo C.A."/>
            <person name="Lin Y.-C."/>
            <person name="Aerts A."/>
            <person name="Tisserant E."/>
            <person name="Veneault-Fourrey C."/>
            <person name="Joly D.L."/>
            <person name="Hacquard S."/>
            <person name="Amselem J."/>
            <person name="Cantarel B.L."/>
            <person name="Chiu R."/>
            <person name="Coutinho P.M."/>
            <person name="Feau N."/>
            <person name="Field M."/>
            <person name="Frey P."/>
            <person name="Gelhaye E."/>
            <person name="Goldberg J."/>
            <person name="Grabherr M.G."/>
            <person name="Kodira C.D."/>
            <person name="Kohler A."/>
            <person name="Kuees U."/>
            <person name="Lindquist E.A."/>
            <person name="Lucas S.M."/>
            <person name="Mago R."/>
            <person name="Mauceli E."/>
            <person name="Morin E."/>
            <person name="Murat C."/>
            <person name="Pangilinan J.L."/>
            <person name="Park R."/>
            <person name="Pearson M."/>
            <person name="Quesneville H."/>
            <person name="Rouhier N."/>
            <person name="Sakthikumar S."/>
            <person name="Salamov A.A."/>
            <person name="Schmutz J."/>
            <person name="Selles B."/>
            <person name="Shapiro H."/>
            <person name="Tanguay P."/>
            <person name="Tuskan G.A."/>
            <person name="Henrissat B."/>
            <person name="Van de Peer Y."/>
            <person name="Rouze P."/>
            <person name="Ellis J.G."/>
            <person name="Dodds P.N."/>
            <person name="Schein J.E."/>
            <person name="Zhong S."/>
            <person name="Hamelin R.C."/>
            <person name="Grigoriev I.V."/>
            <person name="Szabo L.J."/>
            <person name="Martin F."/>
        </authorList>
    </citation>
    <scope>NUCLEOTIDE SEQUENCE [LARGE SCALE GENOMIC DNA]</scope>
    <source>
        <strain evidence="11">CRL 75-36-700-3 / race SCCL</strain>
    </source>
</reference>
<feature type="region of interest" description="Disordered" evidence="8">
    <location>
        <begin position="110"/>
        <end position="175"/>
    </location>
</feature>
<dbReference type="InterPro" id="IPR044851">
    <property type="entry name" value="Wax_synthase"/>
</dbReference>
<organism evidence="10 11">
    <name type="scientific">Puccinia graminis f. sp. tritici (strain CRL 75-36-700-3 / race SCCL)</name>
    <name type="common">Black stem rust fungus</name>
    <dbReference type="NCBI Taxonomy" id="418459"/>
    <lineage>
        <taxon>Eukaryota</taxon>
        <taxon>Fungi</taxon>
        <taxon>Dikarya</taxon>
        <taxon>Basidiomycota</taxon>
        <taxon>Pucciniomycotina</taxon>
        <taxon>Pucciniomycetes</taxon>
        <taxon>Pucciniales</taxon>
        <taxon>Pucciniaceae</taxon>
        <taxon>Puccinia</taxon>
    </lineage>
</organism>
<dbReference type="PANTHER" id="PTHR31595:SF57">
    <property type="entry name" value="OS04G0481900 PROTEIN"/>
    <property type="match status" value="1"/>
</dbReference>
<feature type="domain" description="Wax synthase" evidence="9">
    <location>
        <begin position="324"/>
        <end position="411"/>
    </location>
</feature>
<dbReference type="GO" id="GO:0006629">
    <property type="term" value="P:lipid metabolic process"/>
    <property type="evidence" value="ECO:0007669"/>
    <property type="project" value="InterPro"/>
</dbReference>
<evidence type="ECO:0000313" key="10">
    <source>
        <dbReference type="EMBL" id="EFP83268.2"/>
    </source>
</evidence>
<comment type="pathway">
    <text evidence="2">Secondary metabolite biosynthesis.</text>
</comment>
<gene>
    <name evidence="10" type="ORF">PGTG_09221</name>
</gene>
<evidence type="ECO:0000256" key="5">
    <source>
        <dbReference type="ARBA" id="ARBA00022692"/>
    </source>
</evidence>
<dbReference type="GO" id="GO:0008374">
    <property type="term" value="F:O-acyltransferase activity"/>
    <property type="evidence" value="ECO:0007669"/>
    <property type="project" value="InterPro"/>
</dbReference>
<dbReference type="AlphaFoldDB" id="E3KFZ7"/>
<keyword evidence="7" id="KW-0472">Membrane</keyword>
<feature type="compositionally biased region" description="Polar residues" evidence="8">
    <location>
        <begin position="141"/>
        <end position="166"/>
    </location>
</feature>
<dbReference type="OrthoDB" id="2499988at2759"/>
<dbReference type="GO" id="GO:0016020">
    <property type="term" value="C:membrane"/>
    <property type="evidence" value="ECO:0007669"/>
    <property type="project" value="UniProtKB-SubCell"/>
</dbReference>
<keyword evidence="4" id="KW-0808">Transferase</keyword>
<dbReference type="Proteomes" id="UP000008783">
    <property type="component" value="Unassembled WGS sequence"/>
</dbReference>
<evidence type="ECO:0000256" key="7">
    <source>
        <dbReference type="ARBA" id="ARBA00023136"/>
    </source>
</evidence>
<dbReference type="InterPro" id="IPR032805">
    <property type="entry name" value="Wax_synthase_dom"/>
</dbReference>
<name>E3KFZ7_PUCGT</name>